<comment type="caution">
    <text evidence="4">The sequence shown here is derived from an EMBL/GenBank/DDBJ whole genome shotgun (WGS) entry which is preliminary data.</text>
</comment>
<dbReference type="InterPro" id="IPR002110">
    <property type="entry name" value="Ankyrin_rpt"/>
</dbReference>
<dbReference type="RefSeq" id="XP_066698737.1">
    <property type="nucleotide sequence ID" value="XM_066846339.1"/>
</dbReference>
<evidence type="ECO:0000256" key="2">
    <source>
        <dbReference type="ARBA" id="ARBA00023043"/>
    </source>
</evidence>
<evidence type="ECO:0000256" key="3">
    <source>
        <dbReference type="PROSITE-ProRule" id="PRU00023"/>
    </source>
</evidence>
<dbReference type="PROSITE" id="PS50088">
    <property type="entry name" value="ANK_REPEAT"/>
    <property type="match status" value="4"/>
</dbReference>
<reference evidence="4 5" key="1">
    <citation type="submission" date="2023-01" db="EMBL/GenBank/DDBJ databases">
        <title>Analysis of 21 Apiospora genomes using comparative genomics revels a genus with tremendous synthesis potential of carbohydrate active enzymes and secondary metabolites.</title>
        <authorList>
            <person name="Sorensen T."/>
        </authorList>
    </citation>
    <scope>NUCLEOTIDE SEQUENCE [LARGE SCALE GENOMIC DNA]</scope>
    <source>
        <strain evidence="4 5">CBS 24483</strain>
    </source>
</reference>
<evidence type="ECO:0000256" key="1">
    <source>
        <dbReference type="ARBA" id="ARBA00022737"/>
    </source>
</evidence>
<proteinExistence type="predicted"/>
<dbReference type="Gene3D" id="1.25.40.20">
    <property type="entry name" value="Ankyrin repeat-containing domain"/>
    <property type="match status" value="3"/>
</dbReference>
<dbReference type="EMBL" id="JAQQWE010000006">
    <property type="protein sequence ID" value="KAK7949231.1"/>
    <property type="molecule type" value="Genomic_DNA"/>
</dbReference>
<dbReference type="InterPro" id="IPR036770">
    <property type="entry name" value="Ankyrin_rpt-contain_sf"/>
</dbReference>
<keyword evidence="1" id="KW-0677">Repeat</keyword>
<keyword evidence="2 3" id="KW-0040">ANK repeat</keyword>
<gene>
    <name evidence="4" type="ORF">PG986_010117</name>
</gene>
<feature type="repeat" description="ANK" evidence="3">
    <location>
        <begin position="286"/>
        <end position="318"/>
    </location>
</feature>
<dbReference type="PANTHER" id="PTHR24166:SF48">
    <property type="entry name" value="PROTEIN VAPYRIN"/>
    <property type="match status" value="1"/>
</dbReference>
<dbReference type="PROSITE" id="PS50297">
    <property type="entry name" value="ANK_REP_REGION"/>
    <property type="match status" value="4"/>
</dbReference>
<dbReference type="Pfam" id="PF12796">
    <property type="entry name" value="Ank_2"/>
    <property type="match status" value="1"/>
</dbReference>
<feature type="repeat" description="ANK" evidence="3">
    <location>
        <begin position="110"/>
        <end position="133"/>
    </location>
</feature>
<evidence type="ECO:0000313" key="4">
    <source>
        <dbReference type="EMBL" id="KAK7949231.1"/>
    </source>
</evidence>
<accession>A0ABR1Q9L8</accession>
<dbReference type="SMART" id="SM00248">
    <property type="entry name" value="ANK"/>
    <property type="match status" value="4"/>
</dbReference>
<dbReference type="Pfam" id="PF00023">
    <property type="entry name" value="Ank"/>
    <property type="match status" value="2"/>
</dbReference>
<evidence type="ECO:0008006" key="6">
    <source>
        <dbReference type="Google" id="ProtNLM"/>
    </source>
</evidence>
<feature type="repeat" description="ANK" evidence="3">
    <location>
        <begin position="253"/>
        <end position="285"/>
    </location>
</feature>
<sequence length="413" mass="45686">MVRSLLQSGAVVTLQSDLSPPPAEYSSALLLALEGLELSGQYDSKDTSSPWKTIVELLLRHLGKPTWLSVVQSAEFRAASRQKNARLLVQKFLDHCPQPQMSHKTTFECTALVEAAEAGNVAVVKLLLNHGADPESVFLDKDAFLAAVVGRKEEHKVSILGILFDKYDAKPRSDQQHVLLRSIIGEYWRGPPRGKLYSGFAQHRKTAAKVQDWEIMRFEKRLTTLFVAMHDCPCAEYCLKRGNIPRFSPSGYSGGPELMEALRWGDTSVARLLLDNGASVDTVNRDGSSVLILATMYGDWDVAEFLLRQGADVNFIGFGNTTPLIEAVSEKTFKPRLFTRDKSGVQRSTTSFVGESLPNFRDKKLQLVSQLLNHGVSTQCRTSDNRTALSVAAGLGDTETVELLVDHGARYFQ</sequence>
<feature type="repeat" description="ANK" evidence="3">
    <location>
        <begin position="384"/>
        <end position="413"/>
    </location>
</feature>
<dbReference type="GeneID" id="92079401"/>
<name>A0ABR1Q9L8_9PEZI</name>
<evidence type="ECO:0000313" key="5">
    <source>
        <dbReference type="Proteomes" id="UP001391051"/>
    </source>
</evidence>
<dbReference type="PANTHER" id="PTHR24166">
    <property type="entry name" value="ROLLING PEBBLES, ISOFORM B"/>
    <property type="match status" value="1"/>
</dbReference>
<organism evidence="4 5">
    <name type="scientific">Apiospora aurea</name>
    <dbReference type="NCBI Taxonomy" id="335848"/>
    <lineage>
        <taxon>Eukaryota</taxon>
        <taxon>Fungi</taxon>
        <taxon>Dikarya</taxon>
        <taxon>Ascomycota</taxon>
        <taxon>Pezizomycotina</taxon>
        <taxon>Sordariomycetes</taxon>
        <taxon>Xylariomycetidae</taxon>
        <taxon>Amphisphaeriales</taxon>
        <taxon>Apiosporaceae</taxon>
        <taxon>Apiospora</taxon>
    </lineage>
</organism>
<keyword evidence="5" id="KW-1185">Reference proteome</keyword>
<dbReference type="InterPro" id="IPR050889">
    <property type="entry name" value="Dendritic_Spine_Reg/Scaffold"/>
</dbReference>
<dbReference type="SUPFAM" id="SSF48403">
    <property type="entry name" value="Ankyrin repeat"/>
    <property type="match status" value="1"/>
</dbReference>
<dbReference type="Proteomes" id="UP001391051">
    <property type="component" value="Unassembled WGS sequence"/>
</dbReference>
<protein>
    <recommendedName>
        <fullName evidence="6">Ankyrin</fullName>
    </recommendedName>
</protein>